<evidence type="ECO:0000256" key="9">
    <source>
        <dbReference type="ARBA" id="ARBA00023295"/>
    </source>
</evidence>
<gene>
    <name evidence="16" type="ORF">N7456_004922</name>
</gene>
<evidence type="ECO:0000256" key="6">
    <source>
        <dbReference type="ARBA" id="ARBA00023001"/>
    </source>
</evidence>
<dbReference type="OrthoDB" id="47059at2759"/>
<feature type="domain" description="PA14" evidence="15">
    <location>
        <begin position="427"/>
        <end position="587"/>
    </location>
</feature>
<dbReference type="Gene3D" id="2.60.120.260">
    <property type="entry name" value="Galactose-binding domain-like"/>
    <property type="match status" value="1"/>
</dbReference>
<dbReference type="SMART" id="SM01217">
    <property type="entry name" value="Fn3_like"/>
    <property type="match status" value="1"/>
</dbReference>
<proteinExistence type="inferred from homology"/>
<keyword evidence="5 16" id="KW-0378">Hydrolase</keyword>
<evidence type="ECO:0000256" key="13">
    <source>
        <dbReference type="ARBA" id="ARBA00041603"/>
    </source>
</evidence>
<dbReference type="Gene3D" id="2.60.40.10">
    <property type="entry name" value="Immunoglobulins"/>
    <property type="match status" value="1"/>
</dbReference>
<reference evidence="16" key="2">
    <citation type="journal article" date="2023" name="IMA Fungus">
        <title>Comparative genomic study of the Penicillium genus elucidates a diverse pangenome and 15 lateral gene transfer events.</title>
        <authorList>
            <person name="Petersen C."/>
            <person name="Sorensen T."/>
            <person name="Nielsen M.R."/>
            <person name="Sondergaard T.E."/>
            <person name="Sorensen J.L."/>
            <person name="Fitzpatrick D.A."/>
            <person name="Frisvad J.C."/>
            <person name="Nielsen K.L."/>
        </authorList>
    </citation>
    <scope>NUCLEOTIDE SEQUENCE</scope>
    <source>
        <strain evidence="16">IBT 30069</strain>
    </source>
</reference>
<sequence length="870" mass="95288">MPDGPLDLEETVGSLRQSEKIQLLSGVDFWHTASIPRLLIPQVRMSDGPNGVRGTKFFDSVPAACLPCGTGLAATWDTQLIEDAGHLIAKECKAKGAHIWLGPTANIQRYAPVHFSYAPVAALQFVYPVEISDLPFPFRSPLGGRGFESFSEDPVLSGTMAAAMIKGVQADGVASAMKHFVANDMEHQRTSVNCIISQRALREIYLLPFQIAVRDNPPWALMTSYNKVNGTHMCENKEILQDLVRDEWEWEGAFVSDWYGTYSTSEAVIAGLDIEMPGPSTWRGELLSKALSVSKVTHRQLDARVRSVLQLLNRVQAAKIPERAPEHIRDTQETRDRLRKLAGNGLVLLKNERNVLPLKRDQKIAVIGPNAKVARYCGGGSAYLKPYSVTSIYDSICDMAPDAKFAQGCEVYNALPLMGDFLRTENGRTGYFTFTIFTDPPKNLKRTAIEVLELNDSNVVLYDYQNSLVADNLLYATITGDLVVEKSADYILGLTVAGTAKLYIDNCLVVDNEETQTIGESFFGSGTVEETGRLYLEANKTYKLRVEFGSAPTSKTSKAGSPVFGAGGVRVGCARVCDEEAEIQGAVELAREVDCVVLCCGLNSDFEAEGFDRATMALPGAQAKLIELISEANPNVVLVTQSGTPVEAPWESVPAVLHSWYGGNEGSVAIADVLFGATNPSGKLPLSWPHRAEDNPAFLNHRSDEGRCIYGEDIFVGYRFYEKSLRQVQWPFGYGLSYATFAIQNIQVNCSDDKDILNRVLDVSLEIVNTSCEMGGSEVVQVYVQGPSLSRVSRPVKELKGFQKVFLAAGEKRSVCVSMPLKYTTSFWSELENAWVMEAGAYTVLVGTSSHDTPLARGFLINSSATWTGI</sequence>
<evidence type="ECO:0000256" key="3">
    <source>
        <dbReference type="ARBA" id="ARBA00005336"/>
    </source>
</evidence>
<dbReference type="GO" id="GO:0030245">
    <property type="term" value="P:cellulose catabolic process"/>
    <property type="evidence" value="ECO:0007669"/>
    <property type="project" value="UniProtKB-KW"/>
</dbReference>
<dbReference type="InterPro" id="IPR002772">
    <property type="entry name" value="Glyco_hydro_3_C"/>
</dbReference>
<dbReference type="Gene3D" id="3.20.20.300">
    <property type="entry name" value="Glycoside hydrolase, family 3, N-terminal domain"/>
    <property type="match status" value="1"/>
</dbReference>
<dbReference type="SUPFAM" id="SSF51445">
    <property type="entry name" value="(Trans)glycosidases"/>
    <property type="match status" value="1"/>
</dbReference>
<keyword evidence="6" id="KW-0136">Cellulose degradation</keyword>
<evidence type="ECO:0000256" key="10">
    <source>
        <dbReference type="ARBA" id="ARBA00023326"/>
    </source>
</evidence>
<keyword evidence="10" id="KW-0624">Polysaccharide degradation</keyword>
<name>A0A9W9FZ57_9EURO</name>
<accession>A0A9W9FZ57</accession>
<evidence type="ECO:0000313" key="17">
    <source>
        <dbReference type="Proteomes" id="UP001149165"/>
    </source>
</evidence>
<dbReference type="PROSITE" id="PS51820">
    <property type="entry name" value="PA14"/>
    <property type="match status" value="1"/>
</dbReference>
<evidence type="ECO:0000256" key="7">
    <source>
        <dbReference type="ARBA" id="ARBA00023180"/>
    </source>
</evidence>
<evidence type="ECO:0000313" key="16">
    <source>
        <dbReference type="EMBL" id="KAJ5108247.1"/>
    </source>
</evidence>
<dbReference type="EC" id="3.2.1.21" evidence="4"/>
<dbReference type="InterPro" id="IPR036962">
    <property type="entry name" value="Glyco_hydro_3_N_sf"/>
</dbReference>
<protein>
    <recommendedName>
        <fullName evidence="11">Probable beta-glucosidase I</fullName>
        <ecNumber evidence="4">3.2.1.21</ecNumber>
    </recommendedName>
    <alternativeName>
        <fullName evidence="12">Beta-D-glucoside glucohydrolase I</fullName>
    </alternativeName>
    <alternativeName>
        <fullName evidence="13">Cellobiase I</fullName>
    </alternativeName>
    <alternativeName>
        <fullName evidence="14">Gentiobiase I</fullName>
    </alternativeName>
</protein>
<dbReference type="SMART" id="SM00758">
    <property type="entry name" value="PA14"/>
    <property type="match status" value="1"/>
</dbReference>
<dbReference type="Pfam" id="PF14310">
    <property type="entry name" value="Fn3-like"/>
    <property type="match status" value="1"/>
</dbReference>
<evidence type="ECO:0000256" key="8">
    <source>
        <dbReference type="ARBA" id="ARBA00023277"/>
    </source>
</evidence>
<reference evidence="16" key="1">
    <citation type="submission" date="2022-11" db="EMBL/GenBank/DDBJ databases">
        <authorList>
            <person name="Petersen C."/>
        </authorList>
    </citation>
    <scope>NUCLEOTIDE SEQUENCE</scope>
    <source>
        <strain evidence="16">IBT 30069</strain>
    </source>
</reference>
<evidence type="ECO:0000256" key="2">
    <source>
        <dbReference type="ARBA" id="ARBA00004987"/>
    </source>
</evidence>
<dbReference type="InterPro" id="IPR026891">
    <property type="entry name" value="Fn3-like"/>
</dbReference>
<evidence type="ECO:0000256" key="1">
    <source>
        <dbReference type="ARBA" id="ARBA00000448"/>
    </source>
</evidence>
<evidence type="ECO:0000256" key="12">
    <source>
        <dbReference type="ARBA" id="ARBA00041279"/>
    </source>
</evidence>
<dbReference type="AlphaFoldDB" id="A0A9W9FZ57"/>
<evidence type="ECO:0000256" key="11">
    <source>
        <dbReference type="ARBA" id="ARBA00039569"/>
    </source>
</evidence>
<dbReference type="InterPro" id="IPR017853">
    <property type="entry name" value="GH"/>
</dbReference>
<keyword evidence="7" id="KW-0325">Glycoprotein</keyword>
<dbReference type="Pfam" id="PF01915">
    <property type="entry name" value="Glyco_hydro_3_C"/>
    <property type="match status" value="1"/>
</dbReference>
<dbReference type="InterPro" id="IPR050288">
    <property type="entry name" value="Cellulose_deg_GH3"/>
</dbReference>
<dbReference type="SUPFAM" id="SSF52279">
    <property type="entry name" value="Beta-D-glucan exohydrolase, C-terminal domain"/>
    <property type="match status" value="1"/>
</dbReference>
<dbReference type="Pfam" id="PF00933">
    <property type="entry name" value="Glyco_hydro_3"/>
    <property type="match status" value="1"/>
</dbReference>
<dbReference type="InterPro" id="IPR011658">
    <property type="entry name" value="PA14_dom"/>
</dbReference>
<dbReference type="GO" id="GO:0008422">
    <property type="term" value="F:beta-glucosidase activity"/>
    <property type="evidence" value="ECO:0007669"/>
    <property type="project" value="UniProtKB-EC"/>
</dbReference>
<comment type="pathway">
    <text evidence="2">Glycan metabolism; cellulose degradation.</text>
</comment>
<evidence type="ECO:0000256" key="4">
    <source>
        <dbReference type="ARBA" id="ARBA00012744"/>
    </source>
</evidence>
<dbReference type="PANTHER" id="PTHR42715">
    <property type="entry name" value="BETA-GLUCOSIDASE"/>
    <property type="match status" value="1"/>
</dbReference>
<comment type="caution">
    <text evidence="16">The sequence shown here is derived from an EMBL/GenBank/DDBJ whole genome shotgun (WGS) entry which is preliminary data.</text>
</comment>
<comment type="similarity">
    <text evidence="3">Belongs to the glycosyl hydrolase 3 family.</text>
</comment>
<dbReference type="InterPro" id="IPR013783">
    <property type="entry name" value="Ig-like_fold"/>
</dbReference>
<evidence type="ECO:0000259" key="15">
    <source>
        <dbReference type="PROSITE" id="PS51820"/>
    </source>
</evidence>
<keyword evidence="17" id="KW-1185">Reference proteome</keyword>
<dbReference type="InterPro" id="IPR037524">
    <property type="entry name" value="PA14/GLEYA"/>
</dbReference>
<organism evidence="16 17">
    <name type="scientific">Penicillium angulare</name>
    <dbReference type="NCBI Taxonomy" id="116970"/>
    <lineage>
        <taxon>Eukaryota</taxon>
        <taxon>Fungi</taxon>
        <taxon>Dikarya</taxon>
        <taxon>Ascomycota</taxon>
        <taxon>Pezizomycotina</taxon>
        <taxon>Eurotiomycetes</taxon>
        <taxon>Eurotiomycetidae</taxon>
        <taxon>Eurotiales</taxon>
        <taxon>Aspergillaceae</taxon>
        <taxon>Penicillium</taxon>
    </lineage>
</organism>
<dbReference type="PRINTS" id="PR00133">
    <property type="entry name" value="GLHYDRLASE3"/>
</dbReference>
<dbReference type="PANTHER" id="PTHR42715:SF27">
    <property type="entry name" value="BETA-GLUCOSIDASE-RELATED"/>
    <property type="match status" value="1"/>
</dbReference>
<evidence type="ECO:0000256" key="5">
    <source>
        <dbReference type="ARBA" id="ARBA00022801"/>
    </source>
</evidence>
<dbReference type="Gene3D" id="3.40.50.1700">
    <property type="entry name" value="Glycoside hydrolase family 3 C-terminal domain"/>
    <property type="match status" value="1"/>
</dbReference>
<dbReference type="Proteomes" id="UP001149165">
    <property type="component" value="Unassembled WGS sequence"/>
</dbReference>
<dbReference type="InterPro" id="IPR001764">
    <property type="entry name" value="Glyco_hydro_3_N"/>
</dbReference>
<keyword evidence="9" id="KW-0326">Glycosidase</keyword>
<keyword evidence="8" id="KW-0119">Carbohydrate metabolism</keyword>
<comment type="catalytic activity">
    <reaction evidence="1">
        <text>Hydrolysis of terminal, non-reducing beta-D-glucosyl residues with release of beta-D-glucose.</text>
        <dbReference type="EC" id="3.2.1.21"/>
    </reaction>
</comment>
<dbReference type="InterPro" id="IPR036881">
    <property type="entry name" value="Glyco_hydro_3_C_sf"/>
</dbReference>
<dbReference type="FunFam" id="2.60.40.10:FF:000495">
    <property type="entry name" value="Periplasmic beta-glucosidase"/>
    <property type="match status" value="1"/>
</dbReference>
<dbReference type="Pfam" id="PF07691">
    <property type="entry name" value="PA14"/>
    <property type="match status" value="1"/>
</dbReference>
<evidence type="ECO:0000256" key="14">
    <source>
        <dbReference type="ARBA" id="ARBA00041809"/>
    </source>
</evidence>
<dbReference type="EMBL" id="JAPQKH010000003">
    <property type="protein sequence ID" value="KAJ5108247.1"/>
    <property type="molecule type" value="Genomic_DNA"/>
</dbReference>